<evidence type="ECO:0000313" key="2">
    <source>
        <dbReference type="EMBL" id="VUX19067.1"/>
    </source>
</evidence>
<dbReference type="Pfam" id="PF13302">
    <property type="entry name" value="Acetyltransf_3"/>
    <property type="match status" value="1"/>
</dbReference>
<dbReference type="PANTHER" id="PTHR39173:SF1">
    <property type="entry name" value="ACETYLTRANSFERASE"/>
    <property type="match status" value="1"/>
</dbReference>
<reference evidence="2 3" key="1">
    <citation type="submission" date="2019-07" db="EMBL/GenBank/DDBJ databases">
        <authorList>
            <person name="Hibberd C M."/>
            <person name="Gehrig L. J."/>
            <person name="Chang H.-W."/>
            <person name="Venkatesh S."/>
        </authorList>
    </citation>
    <scope>NUCLEOTIDE SEQUENCE [LARGE SCALE GENOMIC DNA]</scope>
    <source>
        <strain evidence="2">Dorea_formicigenerans_SSTS_Bg7063</strain>
    </source>
</reference>
<keyword evidence="2" id="KW-0808">Transferase</keyword>
<dbReference type="PANTHER" id="PTHR39173">
    <property type="entry name" value="ACETYLTRANSFERASE"/>
    <property type="match status" value="1"/>
</dbReference>
<dbReference type="SUPFAM" id="SSF55729">
    <property type="entry name" value="Acyl-CoA N-acyltransferases (Nat)"/>
    <property type="match status" value="1"/>
</dbReference>
<dbReference type="InterPro" id="IPR000182">
    <property type="entry name" value="GNAT_dom"/>
</dbReference>
<dbReference type="Proteomes" id="UP000358366">
    <property type="component" value="Unassembled WGS sequence"/>
</dbReference>
<dbReference type="PROSITE" id="PS51186">
    <property type="entry name" value="GNAT"/>
    <property type="match status" value="1"/>
</dbReference>
<dbReference type="RefSeq" id="WP_144125674.1">
    <property type="nucleotide sequence ID" value="NZ_CABHNI010000048.1"/>
</dbReference>
<name>A0A564UHN8_9FIRM</name>
<organism evidence="2 3">
    <name type="scientific">Dorea formicigenerans</name>
    <dbReference type="NCBI Taxonomy" id="39486"/>
    <lineage>
        <taxon>Bacteria</taxon>
        <taxon>Bacillati</taxon>
        <taxon>Bacillota</taxon>
        <taxon>Clostridia</taxon>
        <taxon>Lachnospirales</taxon>
        <taxon>Lachnospiraceae</taxon>
        <taxon>Dorea</taxon>
    </lineage>
</organism>
<dbReference type="EMBL" id="CABHNI010000048">
    <property type="protein sequence ID" value="VUX19067.1"/>
    <property type="molecule type" value="Genomic_DNA"/>
</dbReference>
<dbReference type="InterPro" id="IPR016181">
    <property type="entry name" value="Acyl_CoA_acyltransferase"/>
</dbReference>
<sequence>MTCEEIWLVKPTLELEKEALKYRQEHFDFGEQVINGSELFDKISSYSEWLEKVIANASLKTVDPNWVLTDTFFAVRVSDNKIVGIVDLRYRLNDFLKDFGNCGYSVRPSERRKGYATEILRQICLVAKEHGLKQLQLSVEKDNVASIKTIEKNGGEFSRSFIFENEEAYVYLLRL</sequence>
<gene>
    <name evidence="2" type="ORF">DFSSTS7063_02632</name>
</gene>
<dbReference type="GO" id="GO:0016747">
    <property type="term" value="F:acyltransferase activity, transferring groups other than amino-acyl groups"/>
    <property type="evidence" value="ECO:0007669"/>
    <property type="project" value="InterPro"/>
</dbReference>
<dbReference type="AlphaFoldDB" id="A0A564UHN8"/>
<evidence type="ECO:0000259" key="1">
    <source>
        <dbReference type="PROSITE" id="PS51186"/>
    </source>
</evidence>
<proteinExistence type="predicted"/>
<evidence type="ECO:0000313" key="3">
    <source>
        <dbReference type="Proteomes" id="UP000358366"/>
    </source>
</evidence>
<dbReference type="Gene3D" id="3.40.630.30">
    <property type="match status" value="1"/>
</dbReference>
<accession>A0A564UHN8</accession>
<dbReference type="CDD" id="cd04301">
    <property type="entry name" value="NAT_SF"/>
    <property type="match status" value="1"/>
</dbReference>
<feature type="domain" description="N-acetyltransferase" evidence="1">
    <location>
        <begin position="4"/>
        <end position="175"/>
    </location>
</feature>
<protein>
    <submittedName>
        <fullName evidence="2">Acetyltransferase (GNAT) family protein</fullName>
    </submittedName>
</protein>